<accession>A0ABD7G4T7</accession>
<dbReference type="Pfam" id="PF06526">
    <property type="entry name" value="DUF1107"/>
    <property type="match status" value="1"/>
</dbReference>
<evidence type="ECO:0000313" key="1">
    <source>
        <dbReference type="EMBL" id="RCF47498.1"/>
    </source>
</evidence>
<sequence length="120" mass="13848">MAAFFHSRSRWTASAGREQTGFIQTSTNCHIRVTWQRHSVPCPRNRCFVMKVFKNLSPRQIARYIKSFHHGSFMVEAHGRFEFSGGEINLESLTCRQTLSLARQINLEVRGLRHTTLLLG</sequence>
<gene>
    <name evidence="1" type="ORF">C6C11_16855</name>
</gene>
<name>A0ABD7G4T7_AERHY</name>
<dbReference type="Proteomes" id="UP000253075">
    <property type="component" value="Unassembled WGS sequence"/>
</dbReference>
<dbReference type="AlphaFoldDB" id="A0ABD7G4T7"/>
<proteinExistence type="predicted"/>
<dbReference type="Gene3D" id="3.30.1910.10">
    <property type="entry name" value="so0334 like domain"/>
    <property type="match status" value="1"/>
</dbReference>
<evidence type="ECO:0000313" key="2">
    <source>
        <dbReference type="Proteomes" id="UP000253075"/>
    </source>
</evidence>
<evidence type="ECO:0008006" key="3">
    <source>
        <dbReference type="Google" id="ProtNLM"/>
    </source>
</evidence>
<protein>
    <recommendedName>
        <fullName evidence="3">DUF1107 domain-containing protein</fullName>
    </recommendedName>
</protein>
<dbReference type="EMBL" id="PUTQ01000026">
    <property type="protein sequence ID" value="RCF47498.1"/>
    <property type="molecule type" value="Genomic_DNA"/>
</dbReference>
<reference evidence="2" key="2">
    <citation type="submission" date="2018-02" db="EMBL/GenBank/DDBJ databases">
        <title>Phenotypic characterization and whole genome analysis of multidrug-resistant, extended-spectrum beta-lactamase-producing bacteria isolated from dogs in Germany.</title>
        <authorList>
            <person name="Williamson C."/>
        </authorList>
    </citation>
    <scope>NUCLEOTIDE SEQUENCE [LARGE SCALE GENOMIC DNA]</scope>
    <source>
        <strain evidence="2">AFG_SD03_1510_Ahy_093</strain>
    </source>
</reference>
<reference evidence="1 2" key="1">
    <citation type="journal article" date="2018" name="PLoS ONE">
        <title>Phenotypic characterization and whole genome analysis of extended-spectrum beta-lactamase-producing bacteria isolated from dogs in Germany.</title>
        <authorList>
            <person name="Boehmer T."/>
            <person name="Vogler A.J."/>
            <person name="Thomas A."/>
            <person name="Sauer S."/>
            <person name="Hergenroether M."/>
            <person name="Straubinger R.K."/>
            <person name="Birdsell D."/>
            <person name="Keim P."/>
            <person name="Sahl J.W."/>
            <person name="Williamson C.H."/>
            <person name="Riehm J.M."/>
        </authorList>
    </citation>
    <scope>NUCLEOTIDE SEQUENCE [LARGE SCALE GENOMIC DNA]</scope>
    <source>
        <strain evidence="1 2">AFG_SD03_1510_Ahy_093</strain>
    </source>
</reference>
<comment type="caution">
    <text evidence="1">The sequence shown here is derived from an EMBL/GenBank/DDBJ whole genome shotgun (WGS) entry which is preliminary data.</text>
</comment>
<dbReference type="InterPro" id="IPR009491">
    <property type="entry name" value="DUF1107"/>
</dbReference>
<organism evidence="1 2">
    <name type="scientific">Aeromonas hydrophila</name>
    <dbReference type="NCBI Taxonomy" id="644"/>
    <lineage>
        <taxon>Bacteria</taxon>
        <taxon>Pseudomonadati</taxon>
        <taxon>Pseudomonadota</taxon>
        <taxon>Gammaproteobacteria</taxon>
        <taxon>Aeromonadales</taxon>
        <taxon>Aeromonadaceae</taxon>
        <taxon>Aeromonas</taxon>
    </lineage>
</organism>